<dbReference type="Gene3D" id="3.20.20.450">
    <property type="entry name" value="EAL domain"/>
    <property type="match status" value="1"/>
</dbReference>
<sequence length="1087" mass="117877">MAFSLSAAVVGAVLGSVVLAVALAYLARLPNAAGGLKLWALSFFVHALQLLVVAPDPLTYDPGILFVSESLNGLTAVLLLAGTWRFLGNRGRPAVFAALLATAVGWALTAAMLDLSFFWTTLPQYVFMAGVMLITAWAFWSRRAEQRDNFTYIAVLFVAWAAHTLGYPFLGRDPELAPMGFLIAQGLTMAIAVGFIVLVQRRQAKDLAAAREAAVEAERVAAGREDHIRAVLNTVADGIVTVGADGRVSDFNAEAERIFGMHAVTVVGGPAAHVLPAEDHEAHPEGGLIVEASTGLGEDGRAVRATRTQARRGDGGLMTIDLRVACMRDAQGLHHVAVVRDISEALVTEHLDDLLQRLDQQAFRGASLDQVAGMAAERMAEVSNLPLVWIGTKELDGTVSLRGTAGERAPEVSFEGEIRWDAAMPEFCPAAEAVRLGETQQVTISTLVGPPGPCVRAIKGLGLDGVTAVPLHAQNEVVGVIVLAGDPAHLSRPDTARIARAGGRLGSAFQIVRDQERLRLQGTAMAAAANAIFITDLNGSIEWVNDAFTRLSGYDRKDVLGKTPAVLKSGVQSPDTYATLWRTVKSGRVWRGEMVERRKDATLYTVDQTVAPITDEHGKITHFVAIHEDVTERKRAEERIRYLANYDTLTRLPNRVLFRDRLHQAVSHARRMQKALAVMFVDLDRFSRINDTLGHAAGDQLLSTMAERIQLVAEDADTVARIGGDEFAVIQSDLPNAEAAAVLAKKVVDAVGTTVDMDGHEIHLGANVGIAIFPQDGEDPDHLIKNADMAMYRAIRSETASYYFFSSEMNAEAQVRLGIEGDLRRAVERDELTLFYQPQISVATGRVIGVEALLRWQHPEQGMVSPARFIPVAEDSGLILPIGEWVMSEAMRQSRAWLDDGLPPITMAINISAVQFRQDGIIDRVKALIAEHQVDPTAIEMELTESMLMQDARQAIELLTDLSDLGIQLAIDDFGTGYSSLSYLKQFPVDKLKVDQSFVRHITTDANDAVIARATINLGHSLGLRVVAEGVEDLETYTYLRAENCDVAQGYYFGRPMPADQIADLLRREAAGESLVPEETIGTAAGA</sequence>
<keyword evidence="7" id="KW-1185">Reference proteome</keyword>
<dbReference type="STRING" id="1238182.C882_3916"/>
<dbReference type="Proteomes" id="UP000009881">
    <property type="component" value="Unassembled WGS sequence"/>
</dbReference>
<dbReference type="PROSITE" id="PS50113">
    <property type="entry name" value="PAC"/>
    <property type="match status" value="1"/>
</dbReference>
<dbReference type="GO" id="GO:0006355">
    <property type="term" value="P:regulation of DNA-templated transcription"/>
    <property type="evidence" value="ECO:0007669"/>
    <property type="project" value="InterPro"/>
</dbReference>
<dbReference type="OrthoDB" id="9793210at2"/>
<evidence type="ECO:0000313" key="7">
    <source>
        <dbReference type="Proteomes" id="UP000009881"/>
    </source>
</evidence>
<dbReference type="SMART" id="SM00052">
    <property type="entry name" value="EAL"/>
    <property type="match status" value="1"/>
</dbReference>
<dbReference type="PROSITE" id="PS50112">
    <property type="entry name" value="PAS"/>
    <property type="match status" value="2"/>
</dbReference>
<dbReference type="SMART" id="SM00086">
    <property type="entry name" value="PAC"/>
    <property type="match status" value="2"/>
</dbReference>
<dbReference type="InterPro" id="IPR035965">
    <property type="entry name" value="PAS-like_dom_sf"/>
</dbReference>
<dbReference type="CDD" id="cd01949">
    <property type="entry name" value="GGDEF"/>
    <property type="match status" value="1"/>
</dbReference>
<dbReference type="Gene3D" id="3.30.70.270">
    <property type="match status" value="1"/>
</dbReference>
<dbReference type="Pfam" id="PF13426">
    <property type="entry name" value="PAS_9"/>
    <property type="match status" value="1"/>
</dbReference>
<dbReference type="InterPro" id="IPR029787">
    <property type="entry name" value="Nucleotide_cyclase"/>
</dbReference>
<dbReference type="InterPro" id="IPR029016">
    <property type="entry name" value="GAF-like_dom_sf"/>
</dbReference>
<feature type="transmembrane region" description="Helical" evidence="1">
    <location>
        <begin position="6"/>
        <end position="26"/>
    </location>
</feature>
<dbReference type="SMART" id="SM00267">
    <property type="entry name" value="GGDEF"/>
    <property type="match status" value="1"/>
</dbReference>
<dbReference type="Pfam" id="PF00990">
    <property type="entry name" value="GGDEF"/>
    <property type="match status" value="1"/>
</dbReference>
<dbReference type="NCBIfam" id="TIGR00254">
    <property type="entry name" value="GGDEF"/>
    <property type="match status" value="1"/>
</dbReference>
<dbReference type="Gene3D" id="3.30.450.40">
    <property type="match status" value="1"/>
</dbReference>
<evidence type="ECO:0000259" key="3">
    <source>
        <dbReference type="PROSITE" id="PS50113"/>
    </source>
</evidence>
<dbReference type="InterPro" id="IPR000700">
    <property type="entry name" value="PAS-assoc_C"/>
</dbReference>
<evidence type="ECO:0000313" key="6">
    <source>
        <dbReference type="EMBL" id="EKV31543.1"/>
    </source>
</evidence>
<dbReference type="CDD" id="cd01948">
    <property type="entry name" value="EAL"/>
    <property type="match status" value="1"/>
</dbReference>
<dbReference type="PROSITE" id="PS50883">
    <property type="entry name" value="EAL"/>
    <property type="match status" value="1"/>
</dbReference>
<feature type="domain" description="PAC" evidence="3">
    <location>
        <begin position="590"/>
        <end position="642"/>
    </location>
</feature>
<dbReference type="PANTHER" id="PTHR44757:SF2">
    <property type="entry name" value="BIOFILM ARCHITECTURE MAINTENANCE PROTEIN MBAA"/>
    <property type="match status" value="1"/>
</dbReference>
<feature type="domain" description="EAL" evidence="4">
    <location>
        <begin position="816"/>
        <end position="1070"/>
    </location>
</feature>
<dbReference type="PROSITE" id="PS50887">
    <property type="entry name" value="GGDEF"/>
    <property type="match status" value="1"/>
</dbReference>
<dbReference type="AlphaFoldDB" id="K9HMJ9"/>
<dbReference type="Pfam" id="PF00563">
    <property type="entry name" value="EAL"/>
    <property type="match status" value="1"/>
</dbReference>
<dbReference type="PANTHER" id="PTHR44757">
    <property type="entry name" value="DIGUANYLATE CYCLASE DGCP"/>
    <property type="match status" value="1"/>
</dbReference>
<evidence type="ECO:0000259" key="5">
    <source>
        <dbReference type="PROSITE" id="PS50887"/>
    </source>
</evidence>
<dbReference type="RefSeq" id="WP_009540024.1">
    <property type="nucleotide sequence ID" value="NZ_ANHY01000006.1"/>
</dbReference>
<feature type="transmembrane region" description="Helical" evidence="1">
    <location>
        <begin position="176"/>
        <end position="199"/>
    </location>
</feature>
<evidence type="ECO:0000259" key="4">
    <source>
        <dbReference type="PROSITE" id="PS50883"/>
    </source>
</evidence>
<comment type="caution">
    <text evidence="6">The sequence shown here is derived from an EMBL/GenBank/DDBJ whole genome shotgun (WGS) entry which is preliminary data.</text>
</comment>
<evidence type="ECO:0000256" key="1">
    <source>
        <dbReference type="SAM" id="Phobius"/>
    </source>
</evidence>
<dbReference type="InterPro" id="IPR043128">
    <property type="entry name" value="Rev_trsase/Diguanyl_cyclase"/>
</dbReference>
<dbReference type="NCBIfam" id="TIGR00229">
    <property type="entry name" value="sensory_box"/>
    <property type="match status" value="2"/>
</dbReference>
<feature type="domain" description="PAS" evidence="2">
    <location>
        <begin position="224"/>
        <end position="268"/>
    </location>
</feature>
<dbReference type="EMBL" id="ANHY01000006">
    <property type="protein sequence ID" value="EKV31543.1"/>
    <property type="molecule type" value="Genomic_DNA"/>
</dbReference>
<dbReference type="SUPFAM" id="SSF55781">
    <property type="entry name" value="GAF domain-like"/>
    <property type="match status" value="1"/>
</dbReference>
<feature type="domain" description="PAS" evidence="2">
    <location>
        <begin position="524"/>
        <end position="563"/>
    </location>
</feature>
<dbReference type="InterPro" id="IPR001633">
    <property type="entry name" value="EAL_dom"/>
</dbReference>
<dbReference type="InterPro" id="IPR052155">
    <property type="entry name" value="Biofilm_reg_signaling"/>
</dbReference>
<protein>
    <submittedName>
        <fullName evidence="6">Diguanylate cyclase</fullName>
    </submittedName>
</protein>
<feature type="domain" description="GGDEF" evidence="5">
    <location>
        <begin position="674"/>
        <end position="807"/>
    </location>
</feature>
<reference evidence="6 7" key="1">
    <citation type="journal article" date="2013" name="Genome Announc.">
        <title>Draft Genome Sequence of an Alphaproteobacterium, Caenispirillum salinarum AK4(T), Isolated from a Solar Saltern.</title>
        <authorList>
            <person name="Khatri I."/>
            <person name="Singh A."/>
            <person name="Korpole S."/>
            <person name="Pinnaka A.K."/>
            <person name="Subramanian S."/>
        </authorList>
    </citation>
    <scope>NUCLEOTIDE SEQUENCE [LARGE SCALE GENOMIC DNA]</scope>
    <source>
        <strain evidence="6 7">AK4</strain>
    </source>
</reference>
<dbReference type="eggNOG" id="COG5001">
    <property type="taxonomic scope" value="Bacteria"/>
</dbReference>
<dbReference type="SUPFAM" id="SSF55073">
    <property type="entry name" value="Nucleotide cyclase"/>
    <property type="match status" value="1"/>
</dbReference>
<dbReference type="InterPro" id="IPR000160">
    <property type="entry name" value="GGDEF_dom"/>
</dbReference>
<dbReference type="SMART" id="SM00091">
    <property type="entry name" value="PAS"/>
    <property type="match status" value="2"/>
</dbReference>
<proteinExistence type="predicted"/>
<dbReference type="InterPro" id="IPR000014">
    <property type="entry name" value="PAS"/>
</dbReference>
<feature type="transmembrane region" description="Helical" evidence="1">
    <location>
        <begin position="122"/>
        <end position="140"/>
    </location>
</feature>
<dbReference type="CDD" id="cd00130">
    <property type="entry name" value="PAS"/>
    <property type="match status" value="2"/>
</dbReference>
<dbReference type="Pfam" id="PF00989">
    <property type="entry name" value="PAS"/>
    <property type="match status" value="1"/>
</dbReference>
<dbReference type="InterPro" id="IPR035919">
    <property type="entry name" value="EAL_sf"/>
</dbReference>
<feature type="transmembrane region" description="Helical" evidence="1">
    <location>
        <begin position="64"/>
        <end position="87"/>
    </location>
</feature>
<gene>
    <name evidence="6" type="ORF">C882_3916</name>
</gene>
<keyword evidence="1" id="KW-0472">Membrane</keyword>
<dbReference type="Gene3D" id="3.30.450.20">
    <property type="entry name" value="PAS domain"/>
    <property type="match status" value="2"/>
</dbReference>
<feature type="transmembrane region" description="Helical" evidence="1">
    <location>
        <begin position="152"/>
        <end position="170"/>
    </location>
</feature>
<keyword evidence="1" id="KW-0812">Transmembrane</keyword>
<dbReference type="InterPro" id="IPR001610">
    <property type="entry name" value="PAC"/>
</dbReference>
<dbReference type="SUPFAM" id="SSF55785">
    <property type="entry name" value="PYP-like sensor domain (PAS domain)"/>
    <property type="match status" value="2"/>
</dbReference>
<name>K9HMJ9_9PROT</name>
<feature type="transmembrane region" description="Helical" evidence="1">
    <location>
        <begin position="38"/>
        <end position="58"/>
    </location>
</feature>
<accession>K9HMJ9</accession>
<keyword evidence="1" id="KW-1133">Transmembrane helix</keyword>
<organism evidence="6 7">
    <name type="scientific">Caenispirillum salinarum AK4</name>
    <dbReference type="NCBI Taxonomy" id="1238182"/>
    <lineage>
        <taxon>Bacteria</taxon>
        <taxon>Pseudomonadati</taxon>
        <taxon>Pseudomonadota</taxon>
        <taxon>Alphaproteobacteria</taxon>
        <taxon>Rhodospirillales</taxon>
        <taxon>Novispirillaceae</taxon>
        <taxon>Caenispirillum</taxon>
    </lineage>
</organism>
<dbReference type="FunFam" id="3.20.20.450:FF:000001">
    <property type="entry name" value="Cyclic di-GMP phosphodiesterase yahA"/>
    <property type="match status" value="1"/>
</dbReference>
<evidence type="ECO:0000259" key="2">
    <source>
        <dbReference type="PROSITE" id="PS50112"/>
    </source>
</evidence>
<feature type="transmembrane region" description="Helical" evidence="1">
    <location>
        <begin position="94"/>
        <end position="116"/>
    </location>
</feature>
<dbReference type="SUPFAM" id="SSF141868">
    <property type="entry name" value="EAL domain-like"/>
    <property type="match status" value="1"/>
</dbReference>
<dbReference type="InterPro" id="IPR013767">
    <property type="entry name" value="PAS_fold"/>
</dbReference>